<dbReference type="GO" id="GO:0003824">
    <property type="term" value="F:catalytic activity"/>
    <property type="evidence" value="ECO:0007669"/>
    <property type="project" value="InterPro"/>
</dbReference>
<dbReference type="InterPro" id="IPR043132">
    <property type="entry name" value="BCAT-like_C"/>
</dbReference>
<proteinExistence type="inferred from homology"/>
<dbReference type="EMBL" id="CAFBPW010000037">
    <property type="protein sequence ID" value="CAB5029816.1"/>
    <property type="molecule type" value="Genomic_DNA"/>
</dbReference>
<dbReference type="Gene3D" id="3.20.10.10">
    <property type="entry name" value="D-amino Acid Aminotransferase, subunit A, domain 2"/>
    <property type="match status" value="1"/>
</dbReference>
<dbReference type="Pfam" id="PF01063">
    <property type="entry name" value="Aminotran_4"/>
    <property type="match status" value="1"/>
</dbReference>
<protein>
    <submittedName>
        <fullName evidence="2">Unannotated protein</fullName>
    </submittedName>
</protein>
<dbReference type="GO" id="GO:0046394">
    <property type="term" value="P:carboxylic acid biosynthetic process"/>
    <property type="evidence" value="ECO:0007669"/>
    <property type="project" value="UniProtKB-ARBA"/>
</dbReference>
<comment type="similarity">
    <text evidence="1">Belongs to the class-IV pyridoxal-phosphate-dependent aminotransferase family.</text>
</comment>
<dbReference type="Gene3D" id="3.30.470.10">
    <property type="match status" value="1"/>
</dbReference>
<evidence type="ECO:0000313" key="2">
    <source>
        <dbReference type="EMBL" id="CAB5029816.1"/>
    </source>
</evidence>
<dbReference type="InterPro" id="IPR050571">
    <property type="entry name" value="Class-IV_PLP-Dep_Aminotrnsfr"/>
</dbReference>
<dbReference type="InterPro" id="IPR043131">
    <property type="entry name" value="BCAT-like_N"/>
</dbReference>
<dbReference type="PANTHER" id="PTHR42743">
    <property type="entry name" value="AMINO-ACID AMINOTRANSFERASE"/>
    <property type="match status" value="1"/>
</dbReference>
<accession>A0A6J7RLV5</accession>
<dbReference type="SUPFAM" id="SSF56752">
    <property type="entry name" value="D-aminoacid aminotransferase-like PLP-dependent enzymes"/>
    <property type="match status" value="1"/>
</dbReference>
<name>A0A6J7RLV5_9ZZZZ</name>
<gene>
    <name evidence="2" type="ORF">UFOPK4173_00501</name>
</gene>
<reference evidence="2" key="1">
    <citation type="submission" date="2020-05" db="EMBL/GenBank/DDBJ databases">
        <authorList>
            <person name="Chiriac C."/>
            <person name="Salcher M."/>
            <person name="Ghai R."/>
            <person name="Kavagutti S V."/>
        </authorList>
    </citation>
    <scope>NUCLEOTIDE SEQUENCE</scope>
</reference>
<dbReference type="InterPro" id="IPR001544">
    <property type="entry name" value="Aminotrans_IV"/>
</dbReference>
<dbReference type="GO" id="GO:0005829">
    <property type="term" value="C:cytosol"/>
    <property type="evidence" value="ECO:0007669"/>
    <property type="project" value="TreeGrafter"/>
</dbReference>
<dbReference type="PANTHER" id="PTHR42743:SF11">
    <property type="entry name" value="AMINODEOXYCHORISMATE LYASE"/>
    <property type="match status" value="1"/>
</dbReference>
<dbReference type="AlphaFoldDB" id="A0A6J7RLV5"/>
<sequence>MSGDIAVFETLELRNGQPFALTRHLQRLRRAADLLGLETIADQGLLLGIEETCKAWGITPGRLRITYSKSLTVAASAMTVQRSPIAVSSSAHRLDPASLTAGLKTSWYSTNSALLAAHPETAEVLFANLQGQLCSGATSNVFVVLDGTLHTPPLDSGCRSGVTRELLLEALADAGQPAKQTPIAFSELQRAEELFVVSTARQIQPAHRLDQRELPTHRPITEFAQACFDNKYRLLIDP</sequence>
<evidence type="ECO:0000256" key="1">
    <source>
        <dbReference type="ARBA" id="ARBA00009320"/>
    </source>
</evidence>
<dbReference type="InterPro" id="IPR036038">
    <property type="entry name" value="Aminotransferase-like"/>
</dbReference>
<organism evidence="2">
    <name type="scientific">freshwater metagenome</name>
    <dbReference type="NCBI Taxonomy" id="449393"/>
    <lineage>
        <taxon>unclassified sequences</taxon>
        <taxon>metagenomes</taxon>
        <taxon>ecological metagenomes</taxon>
    </lineage>
</organism>